<feature type="transmembrane region" description="Helical" evidence="1">
    <location>
        <begin position="87"/>
        <end position="109"/>
    </location>
</feature>
<proteinExistence type="predicted"/>
<feature type="transmembrane region" description="Helical" evidence="1">
    <location>
        <begin position="58"/>
        <end position="75"/>
    </location>
</feature>
<dbReference type="InterPro" id="IPR018750">
    <property type="entry name" value="DUF2306_membrane"/>
</dbReference>
<feature type="transmembrane region" description="Helical" evidence="1">
    <location>
        <begin position="130"/>
        <end position="150"/>
    </location>
</feature>
<keyword evidence="1" id="KW-1133">Transmembrane helix</keyword>
<reference evidence="2" key="2">
    <citation type="journal article" date="2024" name="Environ. Microbiol.">
        <title>Genome analysis and description of Tunturibacter gen. nov. expands the diversity of Terriglobia in tundra soils.</title>
        <authorList>
            <person name="Messyasz A."/>
            <person name="Mannisto M.K."/>
            <person name="Kerkhof L.J."/>
            <person name="Haggblom M.M."/>
        </authorList>
    </citation>
    <scope>NUCLEOTIDE SEQUENCE</scope>
    <source>
        <strain evidence="2">M8UP23</strain>
    </source>
</reference>
<keyword evidence="1" id="KW-0472">Membrane</keyword>
<dbReference type="AlphaFoldDB" id="A0AAU7Z863"/>
<feature type="transmembrane region" description="Helical" evidence="1">
    <location>
        <begin position="156"/>
        <end position="180"/>
    </location>
</feature>
<name>A0AAU7Z863_9BACT</name>
<dbReference type="Pfam" id="PF10067">
    <property type="entry name" value="DUF2306"/>
    <property type="match status" value="1"/>
</dbReference>
<feature type="transmembrane region" description="Helical" evidence="1">
    <location>
        <begin position="192"/>
        <end position="209"/>
    </location>
</feature>
<dbReference type="EMBL" id="CP132932">
    <property type="protein sequence ID" value="XCB25113.1"/>
    <property type="molecule type" value="Genomic_DNA"/>
</dbReference>
<protein>
    <submittedName>
        <fullName evidence="2">DUF2306 domain-containing protein</fullName>
    </submittedName>
</protein>
<accession>A0AAU7Z863</accession>
<reference evidence="2" key="1">
    <citation type="submission" date="2023-08" db="EMBL/GenBank/DDBJ databases">
        <authorList>
            <person name="Messyasz A."/>
            <person name="Mannisto M.K."/>
            <person name="Kerkhof L.J."/>
            <person name="Haggblom M."/>
        </authorList>
    </citation>
    <scope>NUCLEOTIDE SEQUENCE</scope>
    <source>
        <strain evidence="2">M8UP23</strain>
    </source>
</reference>
<keyword evidence="1" id="KW-0812">Transmembrane</keyword>
<feature type="transmembrane region" description="Helical" evidence="1">
    <location>
        <begin position="221"/>
        <end position="242"/>
    </location>
</feature>
<evidence type="ECO:0000256" key="1">
    <source>
        <dbReference type="SAM" id="Phobius"/>
    </source>
</evidence>
<gene>
    <name evidence="2" type="ORF">RBB75_11665</name>
</gene>
<evidence type="ECO:0000313" key="2">
    <source>
        <dbReference type="EMBL" id="XCB25113.1"/>
    </source>
</evidence>
<dbReference type="KEGG" id="temp:RBB75_11665"/>
<sequence>MVLNGDRDNHAMLRGPHEGIGSSPVGAPQDPSRGIAQFGKVATEKQVPLPSQQRFMKVALWMLIGAMTLWVTLYSEVPLLRQAAERAYLGTILFLIVPHITGGVLALLIGPIQFSSRVRRRYPRFHRGLGRIYVTAVFVAAPLAITLSNHRHDPRAIHFVVATSVQACAWILTTLAAFFTARNGHFKQHREWMVRSYAVTLTFVGTRVLQPIPAWNRHSEAGFAIEIIIITFLAILIPDIAFHWRQLTTHRPRAVVLKA</sequence>
<organism evidence="2">
    <name type="scientific">Tunturiibacter empetritectus</name>
    <dbReference type="NCBI Taxonomy" id="3069691"/>
    <lineage>
        <taxon>Bacteria</taxon>
        <taxon>Pseudomonadati</taxon>
        <taxon>Acidobacteriota</taxon>
        <taxon>Terriglobia</taxon>
        <taxon>Terriglobales</taxon>
        <taxon>Acidobacteriaceae</taxon>
        <taxon>Tunturiibacter</taxon>
    </lineage>
</organism>
<dbReference type="RefSeq" id="WP_353068202.1">
    <property type="nucleotide sequence ID" value="NZ_CP132932.1"/>
</dbReference>